<organism evidence="2 3">
    <name type="scientific">Stylophora pistillata</name>
    <name type="common">Smooth cauliflower coral</name>
    <dbReference type="NCBI Taxonomy" id="50429"/>
    <lineage>
        <taxon>Eukaryota</taxon>
        <taxon>Metazoa</taxon>
        <taxon>Cnidaria</taxon>
        <taxon>Anthozoa</taxon>
        <taxon>Hexacorallia</taxon>
        <taxon>Scleractinia</taxon>
        <taxon>Astrocoeniina</taxon>
        <taxon>Pocilloporidae</taxon>
        <taxon>Stylophora</taxon>
    </lineage>
</organism>
<name>A0A2B4S007_STYPI</name>
<accession>A0A2B4S007</accession>
<gene>
    <name evidence="2" type="ORF">AWC38_SpisGene13572</name>
</gene>
<dbReference type="AlphaFoldDB" id="A0A2B4S007"/>
<sequence length="88" mass="10303">MKMKTRLLCVMMALVLTVYVLQTADARPRQYSCIRCNDDYRRCFGVCKDFDCTNNCNYFKRKCILACGKRDEAMFDSLDVEKVADTLY</sequence>
<dbReference type="Proteomes" id="UP000225706">
    <property type="component" value="Unassembled WGS sequence"/>
</dbReference>
<dbReference type="EMBL" id="LSMT01000258">
    <property type="protein sequence ID" value="PFX21917.1"/>
    <property type="molecule type" value="Genomic_DNA"/>
</dbReference>
<evidence type="ECO:0000256" key="1">
    <source>
        <dbReference type="SAM" id="SignalP"/>
    </source>
</evidence>
<reference evidence="3" key="1">
    <citation type="journal article" date="2017" name="bioRxiv">
        <title>Comparative analysis of the genomes of Stylophora pistillata and Acropora digitifera provides evidence for extensive differences between species of corals.</title>
        <authorList>
            <person name="Voolstra C.R."/>
            <person name="Li Y."/>
            <person name="Liew Y.J."/>
            <person name="Baumgarten S."/>
            <person name="Zoccola D."/>
            <person name="Flot J.-F."/>
            <person name="Tambutte S."/>
            <person name="Allemand D."/>
            <person name="Aranda M."/>
        </authorList>
    </citation>
    <scope>NUCLEOTIDE SEQUENCE [LARGE SCALE GENOMIC DNA]</scope>
</reference>
<proteinExistence type="predicted"/>
<feature type="chain" id="PRO_5012789870" evidence="1">
    <location>
        <begin position="27"/>
        <end position="88"/>
    </location>
</feature>
<feature type="signal peptide" evidence="1">
    <location>
        <begin position="1"/>
        <end position="26"/>
    </location>
</feature>
<keyword evidence="3" id="KW-1185">Reference proteome</keyword>
<evidence type="ECO:0000313" key="3">
    <source>
        <dbReference type="Proteomes" id="UP000225706"/>
    </source>
</evidence>
<protein>
    <submittedName>
        <fullName evidence="2">Uncharacterized protein</fullName>
    </submittedName>
</protein>
<keyword evidence="1" id="KW-0732">Signal</keyword>
<evidence type="ECO:0000313" key="2">
    <source>
        <dbReference type="EMBL" id="PFX21917.1"/>
    </source>
</evidence>
<comment type="caution">
    <text evidence="2">The sequence shown here is derived from an EMBL/GenBank/DDBJ whole genome shotgun (WGS) entry which is preliminary data.</text>
</comment>